<dbReference type="RefSeq" id="WP_169339213.1">
    <property type="nucleotide sequence ID" value="NZ_JABBZM010000002.1"/>
</dbReference>
<organism evidence="1 2">
    <name type="scientific">Ralstonia insidiosa</name>
    <dbReference type="NCBI Taxonomy" id="190721"/>
    <lineage>
        <taxon>Bacteria</taxon>
        <taxon>Pseudomonadati</taxon>
        <taxon>Pseudomonadota</taxon>
        <taxon>Betaproteobacteria</taxon>
        <taxon>Burkholderiales</taxon>
        <taxon>Burkholderiaceae</taxon>
        <taxon>Ralstonia</taxon>
    </lineage>
</organism>
<dbReference type="Proteomes" id="UP000575469">
    <property type="component" value="Unassembled WGS sequence"/>
</dbReference>
<sequence>MNINQLTQDSQLSVSDLIAVWSTGNGQPRQASLSQLLALFQSDFVFSTGGLLLAGSLYALRRTQAENLALTTTPAIVAPYDANGNTVLNAGGQSLTQNVTTGLLQATRAIKACQFWVSLVGSLPSPRVLTLQLQTGAAGGTLFTSEFEAIATGTGANQCYTFSGILQNPSNVNAQINLGDIIQLVASADAATTLSISRASLIVLPLDGV</sequence>
<evidence type="ECO:0000313" key="2">
    <source>
        <dbReference type="Proteomes" id="UP000575469"/>
    </source>
</evidence>
<reference evidence="1 2" key="1">
    <citation type="submission" date="2020-04" db="EMBL/GenBank/DDBJ databases">
        <title>Ralstonia insidiosa genome sequencing and assembly.</title>
        <authorList>
            <person name="Martins R.C.R."/>
            <person name="Perdigao-Neto L.V."/>
            <person name="Levin A.S.S."/>
            <person name="Costa S.F."/>
        </authorList>
    </citation>
    <scope>NUCLEOTIDE SEQUENCE [LARGE SCALE GENOMIC DNA]</scope>
    <source>
        <strain evidence="1 2">5047</strain>
    </source>
</reference>
<gene>
    <name evidence="1" type="ORF">HGR00_03260</name>
</gene>
<dbReference type="AlphaFoldDB" id="A0A848NV19"/>
<evidence type="ECO:0000313" key="1">
    <source>
        <dbReference type="EMBL" id="NMV36925.1"/>
    </source>
</evidence>
<protein>
    <submittedName>
        <fullName evidence="1">Uncharacterized protein</fullName>
    </submittedName>
</protein>
<name>A0A848NV19_9RALS</name>
<accession>A0A848NV19</accession>
<comment type="caution">
    <text evidence="1">The sequence shown here is derived from an EMBL/GenBank/DDBJ whole genome shotgun (WGS) entry which is preliminary data.</text>
</comment>
<dbReference type="EMBL" id="JABBZM010000002">
    <property type="protein sequence ID" value="NMV36925.1"/>
    <property type="molecule type" value="Genomic_DNA"/>
</dbReference>
<proteinExistence type="predicted"/>